<evidence type="ECO:0000256" key="7">
    <source>
        <dbReference type="ARBA" id="ARBA00029447"/>
    </source>
</evidence>
<dbReference type="GO" id="GO:0007165">
    <property type="term" value="P:signal transduction"/>
    <property type="evidence" value="ECO:0007669"/>
    <property type="project" value="UniProtKB-KW"/>
</dbReference>
<keyword evidence="3" id="KW-0488">Methylation</keyword>
<dbReference type="Gene3D" id="1.10.287.950">
    <property type="entry name" value="Methyl-accepting chemotaxis protein"/>
    <property type="match status" value="1"/>
</dbReference>
<dbReference type="RefSeq" id="WP_171094007.1">
    <property type="nucleotide sequence ID" value="NZ_CP053069.1"/>
</dbReference>
<evidence type="ECO:0000313" key="11">
    <source>
        <dbReference type="Proteomes" id="UP000501534"/>
    </source>
</evidence>
<dbReference type="Pfam" id="PF00015">
    <property type="entry name" value="MCPsignal"/>
    <property type="match status" value="1"/>
</dbReference>
<reference evidence="10 11" key="1">
    <citation type="submission" date="2020-04" db="EMBL/GenBank/DDBJ databases">
        <title>Usitatibacter rugosus gen. nov., sp. nov. and Usitatibacter palustris sp. nov., novel members of Usitatibacteraceae fam. nov. within the order Nitrosomonadales isolated from soil.</title>
        <authorList>
            <person name="Huber K.J."/>
            <person name="Neumann-Schaal M."/>
            <person name="Geppert A."/>
            <person name="Luckner M."/>
            <person name="Wanner G."/>
            <person name="Overmann J."/>
        </authorList>
    </citation>
    <scope>NUCLEOTIDE SEQUENCE [LARGE SCALE GENOMIC DNA]</scope>
    <source>
        <strain evidence="10 11">0125_3</strain>
    </source>
</reference>
<dbReference type="PANTHER" id="PTHR43531:SF14">
    <property type="entry name" value="METHYL-ACCEPTING CHEMOTAXIS PROTEIN I-RELATED"/>
    <property type="match status" value="1"/>
</dbReference>
<name>A0A6M4H0B8_9PROT</name>
<dbReference type="GO" id="GO:0004888">
    <property type="term" value="F:transmembrane signaling receptor activity"/>
    <property type="evidence" value="ECO:0007669"/>
    <property type="project" value="InterPro"/>
</dbReference>
<organism evidence="10 11">
    <name type="scientific">Usitatibacter rugosus</name>
    <dbReference type="NCBI Taxonomy" id="2732067"/>
    <lineage>
        <taxon>Bacteria</taxon>
        <taxon>Pseudomonadati</taxon>
        <taxon>Pseudomonadota</taxon>
        <taxon>Betaproteobacteria</taxon>
        <taxon>Nitrosomonadales</taxon>
        <taxon>Usitatibacteraceae</taxon>
        <taxon>Usitatibacter</taxon>
    </lineage>
</organism>
<dbReference type="SUPFAM" id="SSF58104">
    <property type="entry name" value="Methyl-accepting chemotaxis protein (MCP) signaling domain"/>
    <property type="match status" value="1"/>
</dbReference>
<sequence length="487" mass="52039">MDPLSLRELCLVACVVALLALCAWLAWRPRASKDIAHIVRITDRMASGELLGDVRAATTGSHDARRLHESVLKISSTLTDIVRQVRSSAEAVAAGSGMLAEGNAQLTDRTQAQAASLEETASGMEALAASARRNAENCERANTLAGQSRDVAAQASERMQEVAATMGKIDDSARRVGEILDTVKRIAFQTNILALNAAVEAARAGEQGRGFAVVASEVRELAHRSAEAVKEIHALIGESIANVEAGRQLVDQAGETMTRVVTSVAEVTEVLGAIALASREQSSGVQEINHAIAQADTVTQQNAALVEEAAATAESFRHEARQLVEAVGRFKTDRSDDRGRVIALVKEAVEHVRHHGVKQACADLNDPRGLFVRGEDYVFALSANGTQLAFAPDPSIVGKNNIDEKDPGGKAVGREILKVANGAGFGWVDYLFRNPATGRIAPKSVYVEAVEGIILGCGIYMQKDTETAQPEILRRARPRLIARPRLS</sequence>
<dbReference type="InterPro" id="IPR004090">
    <property type="entry name" value="Chemotax_Me-accpt_rcpt"/>
</dbReference>
<evidence type="ECO:0000313" key="10">
    <source>
        <dbReference type="EMBL" id="QJR12103.1"/>
    </source>
</evidence>
<evidence type="ECO:0000259" key="9">
    <source>
        <dbReference type="PROSITE" id="PS50111"/>
    </source>
</evidence>
<dbReference type="FunFam" id="1.10.287.950:FF:000001">
    <property type="entry name" value="Methyl-accepting chemotaxis sensory transducer"/>
    <property type="match status" value="1"/>
</dbReference>
<comment type="subcellular location">
    <subcellularLocation>
        <location evidence="1">Cell membrane</location>
        <topology evidence="1">Multi-pass membrane protein</topology>
    </subcellularLocation>
</comment>
<dbReference type="EMBL" id="CP053069">
    <property type="protein sequence ID" value="QJR12103.1"/>
    <property type="molecule type" value="Genomic_DNA"/>
</dbReference>
<evidence type="ECO:0000256" key="2">
    <source>
        <dbReference type="ARBA" id="ARBA00022475"/>
    </source>
</evidence>
<keyword evidence="11" id="KW-1185">Reference proteome</keyword>
<dbReference type="PANTHER" id="PTHR43531">
    <property type="entry name" value="PROTEIN ICFG"/>
    <property type="match status" value="1"/>
</dbReference>
<dbReference type="InterPro" id="IPR004089">
    <property type="entry name" value="MCPsignal_dom"/>
</dbReference>
<gene>
    <name evidence="10" type="ORF">DSM104443_03186</name>
</gene>
<dbReference type="AlphaFoldDB" id="A0A6M4H0B8"/>
<dbReference type="SMART" id="SM00283">
    <property type="entry name" value="MA"/>
    <property type="match status" value="1"/>
</dbReference>
<dbReference type="InterPro" id="IPR051310">
    <property type="entry name" value="MCP_chemotaxis"/>
</dbReference>
<keyword evidence="2" id="KW-1003">Cell membrane</keyword>
<proteinExistence type="inferred from homology"/>
<evidence type="ECO:0000256" key="3">
    <source>
        <dbReference type="ARBA" id="ARBA00022481"/>
    </source>
</evidence>
<dbReference type="KEGG" id="uru:DSM104443_03186"/>
<evidence type="ECO:0000256" key="4">
    <source>
        <dbReference type="ARBA" id="ARBA00022692"/>
    </source>
</evidence>
<feature type="domain" description="Methyl-accepting transducer" evidence="9">
    <location>
        <begin position="88"/>
        <end position="317"/>
    </location>
</feature>
<dbReference type="GO" id="GO:0005886">
    <property type="term" value="C:plasma membrane"/>
    <property type="evidence" value="ECO:0007669"/>
    <property type="project" value="UniProtKB-SubCell"/>
</dbReference>
<evidence type="ECO:0000256" key="8">
    <source>
        <dbReference type="PROSITE-ProRule" id="PRU00284"/>
    </source>
</evidence>
<comment type="similarity">
    <text evidence="7">Belongs to the methyl-accepting chemotaxis (MCP) protein family.</text>
</comment>
<dbReference type="CDD" id="cd11386">
    <property type="entry name" value="MCP_signal"/>
    <property type="match status" value="1"/>
</dbReference>
<dbReference type="PRINTS" id="PR00260">
    <property type="entry name" value="CHEMTRNSDUCR"/>
</dbReference>
<keyword evidence="5" id="KW-1133">Transmembrane helix</keyword>
<dbReference type="PROSITE" id="PS50111">
    <property type="entry name" value="CHEMOTAXIS_TRANSDUC_2"/>
    <property type="match status" value="1"/>
</dbReference>
<evidence type="ECO:0000256" key="1">
    <source>
        <dbReference type="ARBA" id="ARBA00004651"/>
    </source>
</evidence>
<dbReference type="Pfam" id="PF17200">
    <property type="entry name" value="sCache_2"/>
    <property type="match status" value="1"/>
</dbReference>
<accession>A0A6M4H0B8</accession>
<dbReference type="Proteomes" id="UP000501534">
    <property type="component" value="Chromosome"/>
</dbReference>
<dbReference type="GO" id="GO:0006935">
    <property type="term" value="P:chemotaxis"/>
    <property type="evidence" value="ECO:0007669"/>
    <property type="project" value="InterPro"/>
</dbReference>
<evidence type="ECO:0000256" key="6">
    <source>
        <dbReference type="ARBA" id="ARBA00023136"/>
    </source>
</evidence>
<evidence type="ECO:0000256" key="5">
    <source>
        <dbReference type="ARBA" id="ARBA00022989"/>
    </source>
</evidence>
<dbReference type="InterPro" id="IPR033480">
    <property type="entry name" value="sCache_2"/>
</dbReference>
<dbReference type="SMART" id="SM01049">
    <property type="entry name" value="Cache_2"/>
    <property type="match status" value="1"/>
</dbReference>
<protein>
    <recommendedName>
        <fullName evidence="9">Methyl-accepting transducer domain-containing protein</fullName>
    </recommendedName>
</protein>
<keyword evidence="8" id="KW-0807">Transducer</keyword>
<keyword evidence="4" id="KW-0812">Transmembrane</keyword>
<keyword evidence="6" id="KW-0472">Membrane</keyword>